<evidence type="ECO:0000313" key="1">
    <source>
        <dbReference type="EMBL" id="KAI4366089.1"/>
    </source>
</evidence>
<protein>
    <submittedName>
        <fullName evidence="1">Uncharacterized protein</fullName>
    </submittedName>
</protein>
<gene>
    <name evidence="1" type="ORF">MLD38_022012</name>
</gene>
<evidence type="ECO:0000313" key="2">
    <source>
        <dbReference type="Proteomes" id="UP001057402"/>
    </source>
</evidence>
<name>A0ACB9QHR3_9MYRT</name>
<reference evidence="2" key="1">
    <citation type="journal article" date="2023" name="Front. Plant Sci.">
        <title>Chromosomal-level genome assembly of Melastoma candidum provides insights into trichome evolution.</title>
        <authorList>
            <person name="Zhong Y."/>
            <person name="Wu W."/>
            <person name="Sun C."/>
            <person name="Zou P."/>
            <person name="Liu Y."/>
            <person name="Dai S."/>
            <person name="Zhou R."/>
        </authorList>
    </citation>
    <scope>NUCLEOTIDE SEQUENCE [LARGE SCALE GENOMIC DNA]</scope>
</reference>
<organism evidence="1 2">
    <name type="scientific">Melastoma candidum</name>
    <dbReference type="NCBI Taxonomy" id="119954"/>
    <lineage>
        <taxon>Eukaryota</taxon>
        <taxon>Viridiplantae</taxon>
        <taxon>Streptophyta</taxon>
        <taxon>Embryophyta</taxon>
        <taxon>Tracheophyta</taxon>
        <taxon>Spermatophyta</taxon>
        <taxon>Magnoliopsida</taxon>
        <taxon>eudicotyledons</taxon>
        <taxon>Gunneridae</taxon>
        <taxon>Pentapetalae</taxon>
        <taxon>rosids</taxon>
        <taxon>malvids</taxon>
        <taxon>Myrtales</taxon>
        <taxon>Melastomataceae</taxon>
        <taxon>Melastomatoideae</taxon>
        <taxon>Melastomateae</taxon>
        <taxon>Melastoma</taxon>
    </lineage>
</organism>
<accession>A0ACB9QHR3</accession>
<dbReference type="Proteomes" id="UP001057402">
    <property type="component" value="Chromosome 6"/>
</dbReference>
<dbReference type="EMBL" id="CM042885">
    <property type="protein sequence ID" value="KAI4366089.1"/>
    <property type="molecule type" value="Genomic_DNA"/>
</dbReference>
<comment type="caution">
    <text evidence="1">The sequence shown here is derived from an EMBL/GenBank/DDBJ whole genome shotgun (WGS) entry which is preliminary data.</text>
</comment>
<sequence>MRKKASPKRKNVGIFRDVEIRSADGYKKGSSYIEVTCGCTSKGHGDIVGKLRVYRNGLFLISCECSSECSQGLLTPHGFEKHAHSADSSGMVWSWKNHIWVTMGEVKLPLSKTSLISHYKFSANEENEVSSHHSHRRKFHRDEFVRCSKCKKERRFHLQNKEECRIYHDAVANRHWKCADKLHDKISCEEDEERDSRKRCRGCPRFMRCEGCSECVCLGCLECRYFDCQCRTCVDFIRNAQP</sequence>
<keyword evidence="2" id="KW-1185">Reference proteome</keyword>
<proteinExistence type="predicted"/>